<evidence type="ECO:0000313" key="2">
    <source>
        <dbReference type="EMBL" id="GGC24987.1"/>
    </source>
</evidence>
<keyword evidence="1" id="KW-0732">Signal</keyword>
<feature type="signal peptide" evidence="1">
    <location>
        <begin position="1"/>
        <end position="21"/>
    </location>
</feature>
<sequence>MKNYKLFFKLSFGLVLAFVFAACEGEEETISLTPGTSLLISGSDEILTYDPTRYFVRGHSIDEEYTWTITGDGEASVSEVEGRYGEYVSVLAEEVGTYTLTVSSSNGLDGSIIIEVEDVNEFIGVGSDTTYIYEEDYLSGADTLFFPITISERNVDSTAVEFEVINGTAIEGQDFEILNKNNVLGFSAGQTEAYVKILTKDNITAEADRSFRIVLGDILLTGDGTSAVNHAPDSMNIGQAVIYIRDDVKTVNLIVDFAEVEVDEAGNFFINLALNRAVEEDVIVEYSIAGLPLGSNADKTNGSVTIFAGSTSGEIVLDIDPAWLEVGEDELVLDIQLDDVISDDEEVTLGQTTEFKVVVVPEEEEE</sequence>
<evidence type="ECO:0000256" key="1">
    <source>
        <dbReference type="SAM" id="SignalP"/>
    </source>
</evidence>
<feature type="chain" id="PRO_5045786500" description="Calx-beta domain-containing protein" evidence="1">
    <location>
        <begin position="22"/>
        <end position="366"/>
    </location>
</feature>
<dbReference type="SUPFAM" id="SSF141072">
    <property type="entry name" value="CalX-like"/>
    <property type="match status" value="1"/>
</dbReference>
<name>A0ABQ1LK69_9BACT</name>
<proteinExistence type="predicted"/>
<dbReference type="InterPro" id="IPR038081">
    <property type="entry name" value="CalX-like_sf"/>
</dbReference>
<keyword evidence="3" id="KW-1185">Reference proteome</keyword>
<accession>A0ABQ1LK69</accession>
<evidence type="ECO:0008006" key="4">
    <source>
        <dbReference type="Google" id="ProtNLM"/>
    </source>
</evidence>
<dbReference type="RefSeq" id="WP_188460508.1">
    <property type="nucleotide sequence ID" value="NZ_BAABHU010000002.1"/>
</dbReference>
<dbReference type="PROSITE" id="PS51257">
    <property type="entry name" value="PROKAR_LIPOPROTEIN"/>
    <property type="match status" value="1"/>
</dbReference>
<comment type="caution">
    <text evidence="2">The sequence shown here is derived from an EMBL/GenBank/DDBJ whole genome shotgun (WGS) entry which is preliminary data.</text>
</comment>
<gene>
    <name evidence="2" type="ORF">GCM10011506_07880</name>
</gene>
<organism evidence="2 3">
    <name type="scientific">Marivirga lumbricoides</name>
    <dbReference type="NCBI Taxonomy" id="1046115"/>
    <lineage>
        <taxon>Bacteria</taxon>
        <taxon>Pseudomonadati</taxon>
        <taxon>Bacteroidota</taxon>
        <taxon>Cytophagia</taxon>
        <taxon>Cytophagales</taxon>
        <taxon>Marivirgaceae</taxon>
        <taxon>Marivirga</taxon>
    </lineage>
</organism>
<protein>
    <recommendedName>
        <fullName evidence="4">Calx-beta domain-containing protein</fullName>
    </recommendedName>
</protein>
<dbReference type="EMBL" id="BMEC01000002">
    <property type="protein sequence ID" value="GGC24987.1"/>
    <property type="molecule type" value="Genomic_DNA"/>
</dbReference>
<dbReference type="Gene3D" id="2.60.40.2030">
    <property type="match status" value="1"/>
</dbReference>
<dbReference type="Proteomes" id="UP000636010">
    <property type="component" value="Unassembled WGS sequence"/>
</dbReference>
<reference evidence="3" key="1">
    <citation type="journal article" date="2019" name="Int. J. Syst. Evol. Microbiol.">
        <title>The Global Catalogue of Microorganisms (GCM) 10K type strain sequencing project: providing services to taxonomists for standard genome sequencing and annotation.</title>
        <authorList>
            <consortium name="The Broad Institute Genomics Platform"/>
            <consortium name="The Broad Institute Genome Sequencing Center for Infectious Disease"/>
            <person name="Wu L."/>
            <person name="Ma J."/>
        </authorList>
    </citation>
    <scope>NUCLEOTIDE SEQUENCE [LARGE SCALE GENOMIC DNA]</scope>
    <source>
        <strain evidence="3">CGMCC 1.10832</strain>
    </source>
</reference>
<evidence type="ECO:0000313" key="3">
    <source>
        <dbReference type="Proteomes" id="UP000636010"/>
    </source>
</evidence>